<evidence type="ECO:0000313" key="3">
    <source>
        <dbReference type="Proteomes" id="UP000244224"/>
    </source>
</evidence>
<dbReference type="EMBL" id="QBKP01000038">
    <property type="protein sequence ID" value="PTX39409.1"/>
    <property type="molecule type" value="Genomic_DNA"/>
</dbReference>
<sequence length="448" mass="46409">MLGLGYGIASPFIFRSVWTPASQFYPTGTGLLILPNRRETLFQDAAGTIPAMSPGDPVGLARDLSGGGNHASQATALSKPRLGRHPASGLRNRANGAQAVDTVAWGSGGVSNGLTYTKVGTGTEGGVPYVDIRMTGTATASQHAVGWSSANSRIPMTSGFAVASVTARVIAGAPPTGATQNGIRLQVFELDAAFAILTTGASNSITSSVDTTITLSRGAMAVGVAYTSAFLILEGGATEVIDVTYRIKGLQFEIGSTPTALQHNLSPYDITEAVYADVWYLSMDGVDDHMQTQSVIWGTDESTVIMAMAPAQTSTQYCPFRFAPTGSPGSGFVKSASGIMSATVGSTVAAYAPAPTPVNGTAEVYAFTSKIQTPALNLRRNGALVATSYASQGAGIYADGVMSVGSWNGPFLMSGRIYGLMAINRNLTPTEIIRAEQYMARLAGVTLT</sequence>
<dbReference type="Proteomes" id="UP000244224">
    <property type="component" value="Unassembled WGS sequence"/>
</dbReference>
<organism evidence="2 3">
    <name type="scientific">Gemmobacter caeni</name>
    <dbReference type="NCBI Taxonomy" id="589035"/>
    <lineage>
        <taxon>Bacteria</taxon>
        <taxon>Pseudomonadati</taxon>
        <taxon>Pseudomonadota</taxon>
        <taxon>Alphaproteobacteria</taxon>
        <taxon>Rhodobacterales</taxon>
        <taxon>Paracoccaceae</taxon>
        <taxon>Gemmobacter</taxon>
    </lineage>
</organism>
<evidence type="ECO:0000313" key="2">
    <source>
        <dbReference type="EMBL" id="PTX39409.1"/>
    </source>
</evidence>
<reference evidence="2 3" key="1">
    <citation type="submission" date="2018-04" db="EMBL/GenBank/DDBJ databases">
        <title>Genomic Encyclopedia of Archaeal and Bacterial Type Strains, Phase II (KMG-II): from individual species to whole genera.</title>
        <authorList>
            <person name="Goeker M."/>
        </authorList>
    </citation>
    <scope>NUCLEOTIDE SEQUENCE [LARGE SCALE GENOMIC DNA]</scope>
    <source>
        <strain evidence="2 3">DSM 21823</strain>
    </source>
</reference>
<accession>A0A2T6A6F4</accession>
<gene>
    <name evidence="2" type="ORF">C8N34_13812</name>
</gene>
<dbReference type="SUPFAM" id="SSF49899">
    <property type="entry name" value="Concanavalin A-like lectins/glucanases"/>
    <property type="match status" value="1"/>
</dbReference>
<protein>
    <submittedName>
        <fullName evidence="2">Uncharacterized protein</fullName>
    </submittedName>
</protein>
<keyword evidence="3" id="KW-1185">Reference proteome</keyword>
<feature type="region of interest" description="Disordered" evidence="1">
    <location>
        <begin position="53"/>
        <end position="91"/>
    </location>
</feature>
<dbReference type="RefSeq" id="WP_145693870.1">
    <property type="nucleotide sequence ID" value="NZ_QBKP01000038.1"/>
</dbReference>
<evidence type="ECO:0000256" key="1">
    <source>
        <dbReference type="SAM" id="MobiDB-lite"/>
    </source>
</evidence>
<dbReference type="AlphaFoldDB" id="A0A2T6A6F4"/>
<name>A0A2T6A6F4_9RHOB</name>
<dbReference type="Gene3D" id="2.60.120.200">
    <property type="match status" value="1"/>
</dbReference>
<dbReference type="InterPro" id="IPR013320">
    <property type="entry name" value="ConA-like_dom_sf"/>
</dbReference>
<proteinExistence type="predicted"/>
<comment type="caution">
    <text evidence="2">The sequence shown here is derived from an EMBL/GenBank/DDBJ whole genome shotgun (WGS) entry which is preliminary data.</text>
</comment>
<dbReference type="OrthoDB" id="7865318at2"/>